<reference evidence="1" key="1">
    <citation type="submission" date="2018-05" db="EMBL/GenBank/DDBJ databases">
        <authorList>
            <person name="Lanie J.A."/>
            <person name="Ng W.-L."/>
            <person name="Kazmierczak K.M."/>
            <person name="Andrzejewski T.M."/>
            <person name="Davidsen T.M."/>
            <person name="Wayne K.J."/>
            <person name="Tettelin H."/>
            <person name="Glass J.I."/>
            <person name="Rusch D."/>
            <person name="Podicherti R."/>
            <person name="Tsui H.-C.T."/>
            <person name="Winkler M.E."/>
        </authorList>
    </citation>
    <scope>NUCLEOTIDE SEQUENCE</scope>
</reference>
<proteinExistence type="predicted"/>
<name>A0A382JUW4_9ZZZZ</name>
<sequence>MTNVESEESRIVTITLLYRFRE</sequence>
<feature type="non-terminal residue" evidence="1">
    <location>
        <position position="22"/>
    </location>
</feature>
<evidence type="ECO:0000313" key="1">
    <source>
        <dbReference type="EMBL" id="SVC15023.1"/>
    </source>
</evidence>
<dbReference type="EMBL" id="UINC01076143">
    <property type="protein sequence ID" value="SVC15023.1"/>
    <property type="molecule type" value="Genomic_DNA"/>
</dbReference>
<protein>
    <submittedName>
        <fullName evidence="1">Uncharacterized protein</fullName>
    </submittedName>
</protein>
<accession>A0A382JUW4</accession>
<dbReference type="AlphaFoldDB" id="A0A382JUW4"/>
<gene>
    <name evidence="1" type="ORF">METZ01_LOCUS267877</name>
</gene>
<organism evidence="1">
    <name type="scientific">marine metagenome</name>
    <dbReference type="NCBI Taxonomy" id="408172"/>
    <lineage>
        <taxon>unclassified sequences</taxon>
        <taxon>metagenomes</taxon>
        <taxon>ecological metagenomes</taxon>
    </lineage>
</organism>